<dbReference type="InterPro" id="IPR000182">
    <property type="entry name" value="GNAT_dom"/>
</dbReference>
<dbReference type="Proteomes" id="UP000092574">
    <property type="component" value="Chromosome"/>
</dbReference>
<dbReference type="PROSITE" id="PS51186">
    <property type="entry name" value="GNAT"/>
    <property type="match status" value="1"/>
</dbReference>
<feature type="domain" description="N-acetyltransferase" evidence="1">
    <location>
        <begin position="168"/>
        <end position="308"/>
    </location>
</feature>
<dbReference type="OrthoDB" id="62792at2"/>
<dbReference type="SUPFAM" id="SSF55729">
    <property type="entry name" value="Acyl-CoA N-acyltransferases (Nat)"/>
    <property type="match status" value="1"/>
</dbReference>
<dbReference type="Gene3D" id="3.40.630.30">
    <property type="match status" value="1"/>
</dbReference>
<dbReference type="CDD" id="cd04301">
    <property type="entry name" value="NAT_SF"/>
    <property type="match status" value="1"/>
</dbReference>
<accession>A0A1C7ICL1</accession>
<dbReference type="STRING" id="1796616.A4V09_10925"/>
<evidence type="ECO:0000259" key="1">
    <source>
        <dbReference type="PROSITE" id="PS51186"/>
    </source>
</evidence>
<proteinExistence type="predicted"/>
<dbReference type="GO" id="GO:0016747">
    <property type="term" value="F:acyltransferase activity, transferring groups other than amino-acyl groups"/>
    <property type="evidence" value="ECO:0007669"/>
    <property type="project" value="InterPro"/>
</dbReference>
<dbReference type="Pfam" id="PF00583">
    <property type="entry name" value="Acetyltransf_1"/>
    <property type="match status" value="1"/>
</dbReference>
<evidence type="ECO:0000313" key="3">
    <source>
        <dbReference type="Proteomes" id="UP000092574"/>
    </source>
</evidence>
<reference evidence="2" key="1">
    <citation type="submission" date="2017-04" db="EMBL/GenBank/DDBJ databases">
        <title>Complete Genome Sequences of Twelve Strains of a Stable Defined Moderately Diverse Mouse Microbiota 2 (sDMDMm2).</title>
        <authorList>
            <person name="Uchimura Y."/>
            <person name="Wyss M."/>
            <person name="Brugiroux S."/>
            <person name="Limenitakis J.P."/>
            <person name="Stecher B."/>
            <person name="McCoy K.D."/>
            <person name="Macpherson A.J."/>
        </authorList>
    </citation>
    <scope>NUCLEOTIDE SEQUENCE</scope>
    <source>
        <strain evidence="2">YL58</strain>
    </source>
</reference>
<dbReference type="KEGG" id="byl:A4V09_10925"/>
<protein>
    <submittedName>
        <fullName evidence="2">N-acetyltransferase</fullName>
    </submittedName>
</protein>
<dbReference type="InterPro" id="IPR016181">
    <property type="entry name" value="Acyl_CoA_acyltransferase"/>
</dbReference>
<dbReference type="EMBL" id="CP015405">
    <property type="protein sequence ID" value="ANU76229.1"/>
    <property type="molecule type" value="Genomic_DNA"/>
</dbReference>
<name>A0A1C7ICL1_9FIRM</name>
<sequence length="308" mass="36477">MKIIDRNYQKEQDYDKVLSFLRREYEADPHYPGWKAQRFEDMEYRLNTMYICMGSEPWHSCVHLWEEDGAIVGLCVGERKGENFFYVKRGYKFLYPQMVEWTKNNMFVEEHGRKEHTFWVCDAQRELIDILQSQQFKRSDCDVHLMEHTMTEIQEPTLPEGFRFVYGTEIKDIVLKTNISHWGFNPDQEGVENTACTEANKNRARAPMFDEQFEVMIQDPNGELCSYAYLWVDNDTRSAFVEPVSTRGKYRKCGLGKAMLLAVLRRCKENGVTRAYVEPYDVWREEFYASAGFKTYGKMGIWTLSEKM</sequence>
<organism evidence="2 3">
    <name type="scientific">Blautia pseudococcoides</name>
    <dbReference type="NCBI Taxonomy" id="1796616"/>
    <lineage>
        <taxon>Bacteria</taxon>
        <taxon>Bacillati</taxon>
        <taxon>Bacillota</taxon>
        <taxon>Clostridia</taxon>
        <taxon>Lachnospirales</taxon>
        <taxon>Lachnospiraceae</taxon>
        <taxon>Blautia</taxon>
    </lineage>
</organism>
<dbReference type="RefSeq" id="WP_065542402.1">
    <property type="nucleotide sequence ID" value="NZ_CP015405.2"/>
</dbReference>
<dbReference type="AlphaFoldDB" id="A0A1C7ICL1"/>
<gene>
    <name evidence="2" type="ORF">A4V09_10925</name>
</gene>
<evidence type="ECO:0000313" key="2">
    <source>
        <dbReference type="EMBL" id="ANU76229.1"/>
    </source>
</evidence>
<keyword evidence="3" id="KW-1185">Reference proteome</keyword>